<dbReference type="SUPFAM" id="SSF53448">
    <property type="entry name" value="Nucleotide-diphospho-sugar transferases"/>
    <property type="match status" value="1"/>
</dbReference>
<comment type="caution">
    <text evidence="6">The sequence shown here is derived from an EMBL/GenBank/DDBJ whole genome shotgun (WGS) entry which is preliminary data.</text>
</comment>
<proteinExistence type="inferred from homology"/>
<keyword evidence="7" id="KW-1185">Reference proteome</keyword>
<evidence type="ECO:0000256" key="1">
    <source>
        <dbReference type="ARBA" id="ARBA00007274"/>
    </source>
</evidence>
<evidence type="ECO:0000259" key="4">
    <source>
        <dbReference type="Pfam" id="PF02878"/>
    </source>
</evidence>
<dbReference type="GO" id="GO:0016779">
    <property type="term" value="F:nucleotidyltransferase activity"/>
    <property type="evidence" value="ECO:0007669"/>
    <property type="project" value="UniProtKB-KW"/>
</dbReference>
<evidence type="ECO:0000259" key="3">
    <source>
        <dbReference type="Pfam" id="PF00483"/>
    </source>
</evidence>
<feature type="domain" description="Mannose-1-phosphate guanyltransferase C-terminal" evidence="5">
    <location>
        <begin position="264"/>
        <end position="365"/>
    </location>
</feature>
<name>A0A2T6BH34_9BACL</name>
<dbReference type="InterPro" id="IPR016055">
    <property type="entry name" value="A-D-PHexomutase_a/b/a-I/II/III"/>
</dbReference>
<dbReference type="CDD" id="cd04181">
    <property type="entry name" value="NTP_transferase"/>
    <property type="match status" value="1"/>
</dbReference>
<evidence type="ECO:0000259" key="5">
    <source>
        <dbReference type="Pfam" id="PF25087"/>
    </source>
</evidence>
<dbReference type="EMBL" id="QBKR01000019">
    <property type="protein sequence ID" value="PTX55356.1"/>
    <property type="molecule type" value="Genomic_DNA"/>
</dbReference>
<dbReference type="InterPro" id="IPR005844">
    <property type="entry name" value="A-D-PHexomutase_a/b/a-I"/>
</dbReference>
<dbReference type="InterPro" id="IPR036900">
    <property type="entry name" value="A-D-PHexomutase_C_sf"/>
</dbReference>
<comment type="similarity">
    <text evidence="1">Belongs to the transferase hexapeptide repeat family.</text>
</comment>
<feature type="domain" description="Nucleotidyl transferase" evidence="3">
    <location>
        <begin position="2"/>
        <end position="233"/>
    </location>
</feature>
<dbReference type="Pfam" id="PF02878">
    <property type="entry name" value="PGM_PMM_I"/>
    <property type="match status" value="1"/>
</dbReference>
<dbReference type="GO" id="GO:0005975">
    <property type="term" value="P:carbohydrate metabolic process"/>
    <property type="evidence" value="ECO:0007669"/>
    <property type="project" value="InterPro"/>
</dbReference>
<feature type="domain" description="Alpha-D-phosphohexomutase alpha/beta/alpha" evidence="4">
    <location>
        <begin position="383"/>
        <end position="510"/>
    </location>
</feature>
<dbReference type="Gene3D" id="3.30.310.50">
    <property type="entry name" value="Alpha-D-phosphohexomutase, C-terminal domain"/>
    <property type="match status" value="1"/>
</dbReference>
<dbReference type="Proteomes" id="UP000244240">
    <property type="component" value="Unassembled WGS sequence"/>
</dbReference>
<dbReference type="InterPro" id="IPR029044">
    <property type="entry name" value="Nucleotide-diphossugar_trans"/>
</dbReference>
<keyword evidence="6" id="KW-0808">Transferase</keyword>
<evidence type="ECO:0000313" key="7">
    <source>
        <dbReference type="Proteomes" id="UP000244240"/>
    </source>
</evidence>
<dbReference type="InterPro" id="IPR050486">
    <property type="entry name" value="Mannose-1P_guanyltransferase"/>
</dbReference>
<dbReference type="Pfam" id="PF00483">
    <property type="entry name" value="NTP_transferase"/>
    <property type="match status" value="1"/>
</dbReference>
<dbReference type="Pfam" id="PF25087">
    <property type="entry name" value="GMPPB_C"/>
    <property type="match status" value="1"/>
</dbReference>
<comment type="similarity">
    <text evidence="2">Belongs to the phosphohexose mutase family.</text>
</comment>
<dbReference type="SUPFAM" id="SSF55957">
    <property type="entry name" value="Phosphoglucomutase, C-terminal domain"/>
    <property type="match status" value="1"/>
</dbReference>
<dbReference type="RefSeq" id="WP_108025038.1">
    <property type="nucleotide sequence ID" value="NZ_QBKR01000019.1"/>
</dbReference>
<organism evidence="6 7">
    <name type="scientific">Melghirimyces profundicolus</name>
    <dbReference type="NCBI Taxonomy" id="1242148"/>
    <lineage>
        <taxon>Bacteria</taxon>
        <taxon>Bacillati</taxon>
        <taxon>Bacillota</taxon>
        <taxon>Bacilli</taxon>
        <taxon>Bacillales</taxon>
        <taxon>Thermoactinomycetaceae</taxon>
        <taxon>Melghirimyces</taxon>
    </lineage>
</organism>
<dbReference type="PANTHER" id="PTHR22572">
    <property type="entry name" value="SUGAR-1-PHOSPHATE GUANYL TRANSFERASE"/>
    <property type="match status" value="1"/>
</dbReference>
<dbReference type="SUPFAM" id="SSF53738">
    <property type="entry name" value="Phosphoglucomutase, first 3 domains"/>
    <property type="match status" value="1"/>
</dbReference>
<dbReference type="Gene3D" id="3.40.120.10">
    <property type="entry name" value="Alpha-D-Glucose-1,6-Bisphosphate, subunit A, domain 3"/>
    <property type="match status" value="1"/>
</dbReference>
<dbReference type="Gene3D" id="3.90.550.10">
    <property type="entry name" value="Spore Coat Polysaccharide Biosynthesis Protein SpsA, Chain A"/>
    <property type="match status" value="1"/>
</dbReference>
<sequence>MKAVIMAGGKGTRLRPLTNRLPKPMVPLLDKPCMEYIIELLKRHGITDIAVTMQYLPQVIQSHFGDGSDFGVRLHYFEEGHPLGTAGSVKNAEAFLDDTFVVISGDALTDVDLGQAVAFHRERKTWGTLVLSRVEVPLEYGVVMTREDGKITRFLEKPSWSEVFSDTVNTGIYVMEPQILSLFEKGKPFDFSKDLFPLMMERHLPLYGHVAEAYWSDIGNLKQYRQAQQDLLEGRVQADIKGEEVFPGIWLGEGADGIDCSSVTPPVFIGAGSTVHPEAHIGPHTVLGQQSRVEAGAAVVRSVLWNRTSVGEASSLDGSTLTHGGRVGPGAILEEETVIGEGARIGEKVVLRSGVKIWPEKTVGAGTVLTESLVWEASAAAALFGTDGVSGATNWDLTPERTGRIVGAFASVLPPGSAVAVSCDETPFSEILKFAATASLMASGASVRDLGRLPVPVSRHAVFRSDSHAGIHIRRSGEEGDRIVIQFFDREGLPIGKSLERKVENALLQGDALRPPDGFGSLESRSGAIDVYRAELISRLREDAIRRREFKVVFHSENPYLMAVLQPLMDQLGCRMVTVWGDEPHMEHFVMDNQADLGVRMDRSGQAVTLFTETGYALKPEEETVLQTLLAVRLQNRVAVPVNAPSEAEELARRFGTEPILTATSARAVLEADRNRSLQLYFDGFSMLAFLLEFLAVEGVTVHRTLEMLPRPHIRSEKIPCPVEAKGKVMRRLMEEVKGQKTQLVDGIKVLGETGWALILPDVEKAHFDVVAQGSTPEQAERLKDIYKEKIESYQGSTLTRP</sequence>
<dbReference type="OrthoDB" id="9801899at2"/>
<protein>
    <submittedName>
        <fullName evidence="6">Mannose-1-phosphate guanylyltransferase/phosphomannomutase</fullName>
    </submittedName>
</protein>
<keyword evidence="6" id="KW-0548">Nucleotidyltransferase</keyword>
<reference evidence="6 7" key="1">
    <citation type="submission" date="2018-04" db="EMBL/GenBank/DDBJ databases">
        <title>Genomic Encyclopedia of Archaeal and Bacterial Type Strains, Phase II (KMG-II): from individual species to whole genera.</title>
        <authorList>
            <person name="Goeker M."/>
        </authorList>
    </citation>
    <scope>NUCLEOTIDE SEQUENCE [LARGE SCALE GENOMIC DNA]</scope>
    <source>
        <strain evidence="6 7">DSM 45787</strain>
    </source>
</reference>
<evidence type="ECO:0000313" key="6">
    <source>
        <dbReference type="EMBL" id="PTX55356.1"/>
    </source>
</evidence>
<dbReference type="AlphaFoldDB" id="A0A2T6BH34"/>
<dbReference type="GO" id="GO:0016868">
    <property type="term" value="F:intramolecular phosphotransferase activity"/>
    <property type="evidence" value="ECO:0007669"/>
    <property type="project" value="InterPro"/>
</dbReference>
<evidence type="ECO:0000256" key="2">
    <source>
        <dbReference type="ARBA" id="ARBA00010231"/>
    </source>
</evidence>
<dbReference type="Gene3D" id="2.160.10.10">
    <property type="entry name" value="Hexapeptide repeat proteins"/>
    <property type="match status" value="1"/>
</dbReference>
<dbReference type="InterPro" id="IPR005835">
    <property type="entry name" value="NTP_transferase_dom"/>
</dbReference>
<dbReference type="InterPro" id="IPR056729">
    <property type="entry name" value="GMPPB_C"/>
</dbReference>
<dbReference type="SUPFAM" id="SSF51161">
    <property type="entry name" value="Trimeric LpxA-like enzymes"/>
    <property type="match status" value="1"/>
</dbReference>
<dbReference type="InterPro" id="IPR011004">
    <property type="entry name" value="Trimer_LpxA-like_sf"/>
</dbReference>
<gene>
    <name evidence="6" type="ORF">C8P63_11963</name>
</gene>
<accession>A0A2T6BH34</accession>